<dbReference type="EMBL" id="JANAVB010027997">
    <property type="protein sequence ID" value="KAJ6817233.1"/>
    <property type="molecule type" value="Genomic_DNA"/>
</dbReference>
<dbReference type="PANTHER" id="PTHR43834">
    <property type="entry name" value="GTPASE DER"/>
    <property type="match status" value="1"/>
</dbReference>
<dbReference type="AlphaFoldDB" id="A0AAX6FLS5"/>
<reference evidence="1" key="2">
    <citation type="submission" date="2023-04" db="EMBL/GenBank/DDBJ databases">
        <authorList>
            <person name="Bruccoleri R.E."/>
            <person name="Oakeley E.J."/>
            <person name="Faust A.-M."/>
            <person name="Dessus-Babus S."/>
            <person name="Altorfer M."/>
            <person name="Burckhardt D."/>
            <person name="Oertli M."/>
            <person name="Naumann U."/>
            <person name="Petersen F."/>
            <person name="Wong J."/>
        </authorList>
    </citation>
    <scope>NUCLEOTIDE SEQUENCE</scope>
    <source>
        <strain evidence="1">GSM-AAB239-AS_SAM_17_03QT</strain>
        <tissue evidence="1">Leaf</tissue>
    </source>
</reference>
<protein>
    <submittedName>
        <fullName evidence="1">GTPase Der</fullName>
    </submittedName>
</protein>
<organism evidence="1 2">
    <name type="scientific">Iris pallida</name>
    <name type="common">Sweet iris</name>
    <dbReference type="NCBI Taxonomy" id="29817"/>
    <lineage>
        <taxon>Eukaryota</taxon>
        <taxon>Viridiplantae</taxon>
        <taxon>Streptophyta</taxon>
        <taxon>Embryophyta</taxon>
        <taxon>Tracheophyta</taxon>
        <taxon>Spermatophyta</taxon>
        <taxon>Magnoliopsida</taxon>
        <taxon>Liliopsida</taxon>
        <taxon>Asparagales</taxon>
        <taxon>Iridaceae</taxon>
        <taxon>Iridoideae</taxon>
        <taxon>Irideae</taxon>
        <taxon>Iris</taxon>
    </lineage>
</organism>
<reference evidence="1" key="1">
    <citation type="journal article" date="2023" name="GigaByte">
        <title>Genome assembly of the bearded iris, Iris pallida Lam.</title>
        <authorList>
            <person name="Bruccoleri R.E."/>
            <person name="Oakeley E.J."/>
            <person name="Faust A.M.E."/>
            <person name="Altorfer M."/>
            <person name="Dessus-Babus S."/>
            <person name="Burckhardt D."/>
            <person name="Oertli M."/>
            <person name="Naumann U."/>
            <person name="Petersen F."/>
            <person name="Wong J."/>
        </authorList>
    </citation>
    <scope>NUCLEOTIDE SEQUENCE</scope>
    <source>
        <strain evidence="1">GSM-AAB239-AS_SAM_17_03QT</strain>
    </source>
</reference>
<evidence type="ECO:0000313" key="1">
    <source>
        <dbReference type="EMBL" id="KAJ6817233.1"/>
    </source>
</evidence>
<comment type="caution">
    <text evidence="1">The sequence shown here is derived from an EMBL/GenBank/DDBJ whole genome shotgun (WGS) entry which is preliminary data.</text>
</comment>
<sequence length="204" mass="23062">MDSLLLSQKGKVPPAAYGSDAGQRVLGWAPMARRLRHRRRVVVLRSQEGRIRASLASLMARKQWMRGPRLQRSRRRQSRSLWTSRRWQRRSLVIRCGFGAGRAVPGLSVVSIPMRRCTSGSIGWPTIHDTRDIRKGAAEFGDLRFRVLDSAGLETKAPSDTIHSRTTAMTWNVLAGSQFAIFLIDVRFASRLLGILEEKMRLLA</sequence>
<name>A0AAX6FLS5_IRIPA</name>
<evidence type="ECO:0000313" key="2">
    <source>
        <dbReference type="Proteomes" id="UP001140949"/>
    </source>
</evidence>
<proteinExistence type="predicted"/>
<gene>
    <name evidence="1" type="ORF">M6B38_411815</name>
</gene>
<accession>A0AAX6FLS5</accession>
<keyword evidence="2" id="KW-1185">Reference proteome</keyword>
<dbReference type="Proteomes" id="UP001140949">
    <property type="component" value="Unassembled WGS sequence"/>
</dbReference>
<dbReference type="PANTHER" id="PTHR43834:SF6">
    <property type="entry name" value="GTPASE DER"/>
    <property type="match status" value="1"/>
</dbReference>